<dbReference type="STRING" id="1122133.SAMN02745157_4166"/>
<feature type="domain" description="N-acetyltransferase" evidence="1">
    <location>
        <begin position="2"/>
        <end position="137"/>
    </location>
</feature>
<dbReference type="AlphaFoldDB" id="A0A1M5JC10"/>
<proteinExistence type="predicted"/>
<dbReference type="RefSeq" id="WP_073056706.1">
    <property type="nucleotide sequence ID" value="NZ_FQUP01000004.1"/>
</dbReference>
<organism evidence="2 3">
    <name type="scientific">Kaistia soli DSM 19436</name>
    <dbReference type="NCBI Taxonomy" id="1122133"/>
    <lineage>
        <taxon>Bacteria</taxon>
        <taxon>Pseudomonadati</taxon>
        <taxon>Pseudomonadota</taxon>
        <taxon>Alphaproteobacteria</taxon>
        <taxon>Hyphomicrobiales</taxon>
        <taxon>Kaistiaceae</taxon>
        <taxon>Kaistia</taxon>
    </lineage>
</organism>
<evidence type="ECO:0000313" key="2">
    <source>
        <dbReference type="EMBL" id="SHG38136.1"/>
    </source>
</evidence>
<evidence type="ECO:0000313" key="3">
    <source>
        <dbReference type="Proteomes" id="UP000184485"/>
    </source>
</evidence>
<dbReference type="InterPro" id="IPR000182">
    <property type="entry name" value="GNAT_dom"/>
</dbReference>
<name>A0A1M5JC10_9HYPH</name>
<gene>
    <name evidence="2" type="ORF">SAMN02745157_4166</name>
</gene>
<dbReference type="InterPro" id="IPR016181">
    <property type="entry name" value="Acyl_CoA_acyltransferase"/>
</dbReference>
<dbReference type="EMBL" id="FQUP01000004">
    <property type="protein sequence ID" value="SHG38136.1"/>
    <property type="molecule type" value="Genomic_DNA"/>
</dbReference>
<protein>
    <submittedName>
        <fullName evidence="2">Predicted N-acetyltransferase YhbS</fullName>
    </submittedName>
</protein>
<sequence length="184" mass="19287">MIVIGAEAPAEAGARELLLDRAMGPDRFLKSSERLREGRLPAAGLALAARDGDALVGTVRLWNVAAGGRDALLLGPLAVAPERQSEGLGSKLMRAALNRAAVLGHKAVILVGDADYYSRFGFSVALTTRLLMPGPVDRRRFMALEFAEGALLGAAGMLVPTGDFATPSLVGPDFEVLEPLRLAA</sequence>
<dbReference type="Gene3D" id="3.40.630.30">
    <property type="match status" value="1"/>
</dbReference>
<dbReference type="OrthoDB" id="9815099at2"/>
<dbReference type="Proteomes" id="UP000184485">
    <property type="component" value="Unassembled WGS sequence"/>
</dbReference>
<dbReference type="SUPFAM" id="SSF55729">
    <property type="entry name" value="Acyl-CoA N-acyltransferases (Nat)"/>
    <property type="match status" value="1"/>
</dbReference>
<dbReference type="CDD" id="cd04301">
    <property type="entry name" value="NAT_SF"/>
    <property type="match status" value="1"/>
</dbReference>
<keyword evidence="2" id="KW-0808">Transferase</keyword>
<evidence type="ECO:0000259" key="1">
    <source>
        <dbReference type="PROSITE" id="PS51186"/>
    </source>
</evidence>
<dbReference type="GO" id="GO:0016747">
    <property type="term" value="F:acyltransferase activity, transferring groups other than amino-acyl groups"/>
    <property type="evidence" value="ECO:0007669"/>
    <property type="project" value="InterPro"/>
</dbReference>
<keyword evidence="3" id="KW-1185">Reference proteome</keyword>
<dbReference type="PROSITE" id="PS51186">
    <property type="entry name" value="GNAT"/>
    <property type="match status" value="1"/>
</dbReference>
<reference evidence="2 3" key="1">
    <citation type="submission" date="2016-11" db="EMBL/GenBank/DDBJ databases">
        <authorList>
            <person name="Jaros S."/>
            <person name="Januszkiewicz K."/>
            <person name="Wedrychowicz H."/>
        </authorList>
    </citation>
    <scope>NUCLEOTIDE SEQUENCE [LARGE SCALE GENOMIC DNA]</scope>
    <source>
        <strain evidence="2 3">DSM 19436</strain>
    </source>
</reference>
<dbReference type="Pfam" id="PF13508">
    <property type="entry name" value="Acetyltransf_7"/>
    <property type="match status" value="1"/>
</dbReference>
<accession>A0A1M5JC10</accession>